<evidence type="ECO:0000256" key="9">
    <source>
        <dbReference type="RuleBase" id="RU000630"/>
    </source>
</evidence>
<dbReference type="Pfam" id="PF00029">
    <property type="entry name" value="Connexin"/>
    <property type="match status" value="1"/>
</dbReference>
<evidence type="ECO:0000313" key="15">
    <source>
        <dbReference type="Proteomes" id="UP000694409"/>
    </source>
</evidence>
<keyword evidence="5 9" id="KW-0303">Gap junction</keyword>
<keyword evidence="8 11" id="KW-0472">Membrane</keyword>
<reference evidence="14" key="1">
    <citation type="submission" date="2025-08" db="UniProtKB">
        <authorList>
            <consortium name="Ensembl"/>
        </authorList>
    </citation>
    <scope>IDENTIFICATION</scope>
</reference>
<dbReference type="InterPro" id="IPR019570">
    <property type="entry name" value="Connexin_CCC"/>
</dbReference>
<dbReference type="InterPro" id="IPR038359">
    <property type="entry name" value="Connexin_N_sf"/>
</dbReference>
<dbReference type="GO" id="GO:0007267">
    <property type="term" value="P:cell-cell signaling"/>
    <property type="evidence" value="ECO:0007669"/>
    <property type="project" value="TreeGrafter"/>
</dbReference>
<dbReference type="PANTHER" id="PTHR11984:SF3">
    <property type="entry name" value="GAP JUNCTION DELTA-4 PROTEIN"/>
    <property type="match status" value="1"/>
</dbReference>
<feature type="compositionally biased region" description="Low complexity" evidence="10">
    <location>
        <begin position="419"/>
        <end position="431"/>
    </location>
</feature>
<dbReference type="PROSITE" id="PS00408">
    <property type="entry name" value="CONNEXINS_2"/>
    <property type="match status" value="1"/>
</dbReference>
<dbReference type="SMART" id="SM01089">
    <property type="entry name" value="Connexin_CCC"/>
    <property type="match status" value="1"/>
</dbReference>
<dbReference type="GeneID" id="103812740"/>
<dbReference type="AlphaFoldDB" id="A0A8C9MYY2"/>
<feature type="region of interest" description="Disordered" evidence="10">
    <location>
        <begin position="414"/>
        <end position="439"/>
    </location>
</feature>
<dbReference type="Ensembl" id="ENSSCAT00000012655.1">
    <property type="protein sequence ID" value="ENSSCAP00000011202.1"/>
    <property type="gene ID" value="ENSSCAG00000008441.1"/>
</dbReference>
<proteinExistence type="inferred from homology"/>
<dbReference type="GeneTree" id="ENSGT01150000286949"/>
<dbReference type="GO" id="GO:0005922">
    <property type="term" value="C:connexin complex"/>
    <property type="evidence" value="ECO:0007669"/>
    <property type="project" value="InterPro"/>
</dbReference>
<dbReference type="PANTHER" id="PTHR11984">
    <property type="entry name" value="CONNEXIN"/>
    <property type="match status" value="1"/>
</dbReference>
<feature type="domain" description="Connexin cysteine-rich" evidence="13">
    <location>
        <begin position="189"/>
        <end position="255"/>
    </location>
</feature>
<evidence type="ECO:0000313" key="14">
    <source>
        <dbReference type="Ensembl" id="ENSSCAP00000011202.1"/>
    </source>
</evidence>
<feature type="transmembrane region" description="Helical" evidence="11">
    <location>
        <begin position="102"/>
        <end position="122"/>
    </location>
</feature>
<evidence type="ECO:0000259" key="13">
    <source>
        <dbReference type="SMART" id="SM01089"/>
    </source>
</evidence>
<name>A0A8C9MYY2_SERCA</name>
<feature type="transmembrane region" description="Helical" evidence="11">
    <location>
        <begin position="183"/>
        <end position="205"/>
    </location>
</feature>
<accession>A0A8C9MYY2</accession>
<sequence length="439" mass="48680">MKHGLLKMTDSVELVFPIDPLSKVRNSTACQQTQKLETQQNHHYNSGKLWLMLIILLRMAVVVLAGYPLYQDEQERFVCNTLQPGCSNVCYDLFSPVSHFRFWLIQTVSILLPYAAFSIYVLHKVAVHIVRMHCLEHGCKRNKGLSSPRDVKQLCRSAVVNRVDCGADSLSVLNFSGAYTIHLFIRTLLEVAFAAVQYFLFGFFVPDRFSCYHSPCTSTVDCYISRPTEKSIMMIFIWGVSSLSFLLSLADLVCALQRMSARNQKNKQLANLCTEEECRIHLPLVQHSSSSPPQSGDGPVANSCHTSDGSCSLLPDEEEEAVPHPGGVPQQSASTNLSSNNCCVPGDLAVKQQSTEEPSCASDHQGTPCSQVRPRLQQDFMKDTALALRPQIESPLGASSSVVQSKLLGFYPSAELKSPDQQSNYSSSSCLRSKKSEWV</sequence>
<dbReference type="InterPro" id="IPR013092">
    <property type="entry name" value="Connexin_N"/>
</dbReference>
<gene>
    <name evidence="14" type="primary">GJD4</name>
</gene>
<dbReference type="RefSeq" id="XP_050826794.1">
    <property type="nucleotide sequence ID" value="XM_050970837.1"/>
</dbReference>
<keyword evidence="7 11" id="KW-1133">Transmembrane helix</keyword>
<evidence type="ECO:0000256" key="1">
    <source>
        <dbReference type="ARBA" id="ARBA00004610"/>
    </source>
</evidence>
<feature type="transmembrane region" description="Helical" evidence="11">
    <location>
        <begin position="49"/>
        <end position="70"/>
    </location>
</feature>
<reference evidence="14" key="2">
    <citation type="submission" date="2025-09" db="UniProtKB">
        <authorList>
            <consortium name="Ensembl"/>
        </authorList>
    </citation>
    <scope>IDENTIFICATION</scope>
</reference>
<comment type="subcellular location">
    <subcellularLocation>
        <location evidence="1">Cell junction</location>
        <location evidence="1">Gap junction</location>
    </subcellularLocation>
    <subcellularLocation>
        <location evidence="2 9">Cell membrane</location>
        <topology evidence="2 9">Multi-pass membrane protein</topology>
    </subcellularLocation>
</comment>
<evidence type="ECO:0000256" key="11">
    <source>
        <dbReference type="SAM" id="Phobius"/>
    </source>
</evidence>
<keyword evidence="3" id="KW-1003">Cell membrane</keyword>
<dbReference type="InterPro" id="IPR017990">
    <property type="entry name" value="Connexin_CS"/>
</dbReference>
<feature type="domain" description="Connexin N-terminal" evidence="12">
    <location>
        <begin position="68"/>
        <end position="101"/>
    </location>
</feature>
<comment type="similarity">
    <text evidence="9">Belongs to the connexin family.</text>
</comment>
<dbReference type="Proteomes" id="UP000694409">
    <property type="component" value="Unassembled WGS sequence"/>
</dbReference>
<keyword evidence="15" id="KW-1185">Reference proteome</keyword>
<evidence type="ECO:0000256" key="10">
    <source>
        <dbReference type="SAM" id="MobiDB-lite"/>
    </source>
</evidence>
<keyword evidence="4 9" id="KW-0812">Transmembrane</keyword>
<dbReference type="InterPro" id="IPR000500">
    <property type="entry name" value="Connexin"/>
</dbReference>
<evidence type="ECO:0000256" key="8">
    <source>
        <dbReference type="ARBA" id="ARBA00023136"/>
    </source>
</evidence>
<protein>
    <recommendedName>
        <fullName evidence="9">Gap junction protein</fullName>
    </recommendedName>
</protein>
<evidence type="ECO:0000256" key="7">
    <source>
        <dbReference type="ARBA" id="ARBA00022989"/>
    </source>
</evidence>
<feature type="transmembrane region" description="Helical" evidence="11">
    <location>
        <begin position="235"/>
        <end position="256"/>
    </location>
</feature>
<dbReference type="PRINTS" id="PR00206">
    <property type="entry name" value="CONNEXIN"/>
</dbReference>
<organism evidence="14 15">
    <name type="scientific">Serinus canaria</name>
    <name type="common">Island canary</name>
    <name type="synonym">Fringilla canaria</name>
    <dbReference type="NCBI Taxonomy" id="9135"/>
    <lineage>
        <taxon>Eukaryota</taxon>
        <taxon>Metazoa</taxon>
        <taxon>Chordata</taxon>
        <taxon>Craniata</taxon>
        <taxon>Vertebrata</taxon>
        <taxon>Euteleostomi</taxon>
        <taxon>Archelosauria</taxon>
        <taxon>Archosauria</taxon>
        <taxon>Dinosauria</taxon>
        <taxon>Saurischia</taxon>
        <taxon>Theropoda</taxon>
        <taxon>Coelurosauria</taxon>
        <taxon>Aves</taxon>
        <taxon>Neognathae</taxon>
        <taxon>Neoaves</taxon>
        <taxon>Telluraves</taxon>
        <taxon>Australaves</taxon>
        <taxon>Passeriformes</taxon>
        <taxon>Passeroidea</taxon>
        <taxon>Fringillidae</taxon>
        <taxon>Carduelinae</taxon>
        <taxon>Serinus</taxon>
    </lineage>
</organism>
<dbReference type="CTD" id="219770"/>
<feature type="compositionally biased region" description="Low complexity" evidence="10">
    <location>
        <begin position="287"/>
        <end position="300"/>
    </location>
</feature>
<dbReference type="Gene3D" id="1.20.1440.80">
    <property type="entry name" value="Gap junction channel protein cysteine-rich domain"/>
    <property type="match status" value="1"/>
</dbReference>
<feature type="region of interest" description="Disordered" evidence="10">
    <location>
        <begin position="287"/>
        <end position="309"/>
    </location>
</feature>
<keyword evidence="6" id="KW-0965">Cell junction</keyword>
<comment type="function">
    <text evidence="9">One gap junction consists of a cluster of closely packed pairs of transmembrane channels, the connexons, through which materials of low MW diffuse from one cell to a neighboring cell.</text>
</comment>
<evidence type="ECO:0000256" key="3">
    <source>
        <dbReference type="ARBA" id="ARBA00022475"/>
    </source>
</evidence>
<dbReference type="PROSITE" id="PS00407">
    <property type="entry name" value="CONNEXINS_1"/>
    <property type="match status" value="1"/>
</dbReference>
<evidence type="ECO:0000256" key="5">
    <source>
        <dbReference type="ARBA" id="ARBA00022868"/>
    </source>
</evidence>
<evidence type="ECO:0000256" key="2">
    <source>
        <dbReference type="ARBA" id="ARBA00004651"/>
    </source>
</evidence>
<evidence type="ECO:0000259" key="12">
    <source>
        <dbReference type="SMART" id="SM00037"/>
    </source>
</evidence>
<evidence type="ECO:0000256" key="6">
    <source>
        <dbReference type="ARBA" id="ARBA00022949"/>
    </source>
</evidence>
<dbReference type="GO" id="GO:0005243">
    <property type="term" value="F:gap junction channel activity"/>
    <property type="evidence" value="ECO:0007669"/>
    <property type="project" value="TreeGrafter"/>
</dbReference>
<evidence type="ECO:0000256" key="4">
    <source>
        <dbReference type="ARBA" id="ARBA00022692"/>
    </source>
</evidence>
<comment type="subunit">
    <text evidence="9">A connexon is composed of a hexamer of connexins.</text>
</comment>
<dbReference type="OrthoDB" id="9943496at2759"/>
<dbReference type="SMART" id="SM00037">
    <property type="entry name" value="CNX"/>
    <property type="match status" value="1"/>
</dbReference>